<evidence type="ECO:0000256" key="2">
    <source>
        <dbReference type="ARBA" id="ARBA00004496"/>
    </source>
</evidence>
<comment type="similarity">
    <text evidence="3">Belongs to the FKBP-type PPIase family. Tig subfamily.</text>
</comment>
<evidence type="ECO:0000256" key="8">
    <source>
        <dbReference type="ARBA" id="ARBA00023306"/>
    </source>
</evidence>
<dbReference type="GO" id="GO:0003755">
    <property type="term" value="F:peptidyl-prolyl cis-trans isomerase activity"/>
    <property type="evidence" value="ECO:0007669"/>
    <property type="project" value="UniProtKB-KW"/>
</dbReference>
<comment type="caution">
    <text evidence="13">The sequence shown here is derived from an EMBL/GenBank/DDBJ whole genome shotgun (WGS) entry which is preliminary data.</text>
</comment>
<dbReference type="Gene3D" id="3.10.50.40">
    <property type="match status" value="1"/>
</dbReference>
<keyword evidence="5 10" id="KW-0697">Rotamase</keyword>
<dbReference type="InterPro" id="IPR008880">
    <property type="entry name" value="Trigger_fac_C"/>
</dbReference>
<feature type="signal peptide" evidence="11">
    <location>
        <begin position="1"/>
        <end position="19"/>
    </location>
</feature>
<keyword evidence="7 10" id="KW-0413">Isomerase</keyword>
<dbReference type="GO" id="GO:0006457">
    <property type="term" value="P:protein folding"/>
    <property type="evidence" value="ECO:0007669"/>
    <property type="project" value="InterPro"/>
</dbReference>
<comment type="subcellular location">
    <subcellularLocation>
        <location evidence="2">Cytoplasm</location>
    </subcellularLocation>
</comment>
<dbReference type="PROSITE" id="PS51257">
    <property type="entry name" value="PROKAR_LIPOPROTEIN"/>
    <property type="match status" value="1"/>
</dbReference>
<evidence type="ECO:0000256" key="4">
    <source>
        <dbReference type="ARBA" id="ARBA00022618"/>
    </source>
</evidence>
<dbReference type="InterPro" id="IPR001179">
    <property type="entry name" value="PPIase_FKBP_dom"/>
</dbReference>
<protein>
    <recommendedName>
        <fullName evidence="10">peptidylprolyl isomerase</fullName>
        <ecNumber evidence="10">5.2.1.8</ecNumber>
    </recommendedName>
</protein>
<dbReference type="SUPFAM" id="SSF109998">
    <property type="entry name" value="Triger factor/SurA peptide-binding domain-like"/>
    <property type="match status" value="1"/>
</dbReference>
<dbReference type="InterPro" id="IPR005215">
    <property type="entry name" value="Trig_fac"/>
</dbReference>
<evidence type="ECO:0000256" key="5">
    <source>
        <dbReference type="ARBA" id="ARBA00023110"/>
    </source>
</evidence>
<dbReference type="NCBIfam" id="TIGR00115">
    <property type="entry name" value="tig"/>
    <property type="match status" value="1"/>
</dbReference>
<feature type="chain" id="PRO_5039608520" description="peptidylprolyl isomerase" evidence="11">
    <location>
        <begin position="20"/>
        <end position="352"/>
    </location>
</feature>
<dbReference type="Pfam" id="PF05698">
    <property type="entry name" value="Trigger_C"/>
    <property type="match status" value="1"/>
</dbReference>
<evidence type="ECO:0000256" key="9">
    <source>
        <dbReference type="ARBA" id="ARBA00024849"/>
    </source>
</evidence>
<reference evidence="13" key="1">
    <citation type="journal article" date="2021" name="PeerJ">
        <title>Extensive microbial diversity within the chicken gut microbiome revealed by metagenomics and culture.</title>
        <authorList>
            <person name="Gilroy R."/>
            <person name="Ravi A."/>
            <person name="Getino M."/>
            <person name="Pursley I."/>
            <person name="Horton D.L."/>
            <person name="Alikhan N.F."/>
            <person name="Baker D."/>
            <person name="Gharbi K."/>
            <person name="Hall N."/>
            <person name="Watson M."/>
            <person name="Adriaenssens E.M."/>
            <person name="Foster-Nyarko E."/>
            <person name="Jarju S."/>
            <person name="Secka A."/>
            <person name="Antonio M."/>
            <person name="Oren A."/>
            <person name="Chaudhuri R.R."/>
            <person name="La Ragione R."/>
            <person name="Hildebrand F."/>
            <person name="Pallen M.J."/>
        </authorList>
    </citation>
    <scope>NUCLEOTIDE SEQUENCE</scope>
    <source>
        <strain evidence="13">ChiSxjej1B13-11762</strain>
    </source>
</reference>
<keyword evidence="8" id="KW-0131">Cell cycle</keyword>
<sequence>MKKRAAVLAGILTLSLVLGGCTGSTGLETDAIKITKYKGVEVDEVDKPAEITDEDVDAAIQSTLESEATTTEITDRAVESGDTVSIDFVGRVDGEEFEGGSAQDYPLTIGSGVFIEGFEDSIIGHNVGDTFDWNGTFPEDYGNADMAGKAVVFTITVNSITVDEVPELTDDLVKTLSEESTTVDEYREEVKKDLEEESQVSYDATLEQNAWQAVLENTEVKEYPEGEVEEFADSLIQQYKEAAEYYQMDYETFIEEQMGYATEDFEAEVEAVAQESVKDEMAVEAIADKENIELTDEAYEEQLGILAENYGYEDGDAMKEAFDEEELRSAALKNLVMEFVKDNCIQVAGSAE</sequence>
<dbReference type="PROSITE" id="PS50059">
    <property type="entry name" value="FKBP_PPIASE"/>
    <property type="match status" value="1"/>
</dbReference>
<dbReference type="GO" id="GO:0005737">
    <property type="term" value="C:cytoplasm"/>
    <property type="evidence" value="ECO:0007669"/>
    <property type="project" value="UniProtKB-SubCell"/>
</dbReference>
<gene>
    <name evidence="13" type="primary">tig</name>
    <name evidence="13" type="ORF">H9873_07030</name>
</gene>
<feature type="domain" description="PPIase FKBP-type" evidence="12">
    <location>
        <begin position="81"/>
        <end position="171"/>
    </location>
</feature>
<evidence type="ECO:0000259" key="12">
    <source>
        <dbReference type="PROSITE" id="PS50059"/>
    </source>
</evidence>
<evidence type="ECO:0000256" key="6">
    <source>
        <dbReference type="ARBA" id="ARBA00023186"/>
    </source>
</evidence>
<name>A0A9D1RCI5_9FIRM</name>
<comment type="function">
    <text evidence="9">Involved in protein export. Acts as a chaperone by maintaining the newly synthesized protein in an open conformation. Functions as a peptidyl-prolyl cis-trans isomerase.</text>
</comment>
<dbReference type="InterPro" id="IPR046357">
    <property type="entry name" value="PPIase_dom_sf"/>
</dbReference>
<evidence type="ECO:0000313" key="14">
    <source>
        <dbReference type="Proteomes" id="UP000824263"/>
    </source>
</evidence>
<comment type="catalytic activity">
    <reaction evidence="1 10">
        <text>[protein]-peptidylproline (omega=180) = [protein]-peptidylproline (omega=0)</text>
        <dbReference type="Rhea" id="RHEA:16237"/>
        <dbReference type="Rhea" id="RHEA-COMP:10747"/>
        <dbReference type="Rhea" id="RHEA-COMP:10748"/>
        <dbReference type="ChEBI" id="CHEBI:83833"/>
        <dbReference type="ChEBI" id="CHEBI:83834"/>
        <dbReference type="EC" id="5.2.1.8"/>
    </reaction>
</comment>
<keyword evidence="4" id="KW-0132">Cell division</keyword>
<dbReference type="SUPFAM" id="SSF54534">
    <property type="entry name" value="FKBP-like"/>
    <property type="match status" value="1"/>
</dbReference>
<evidence type="ECO:0000256" key="11">
    <source>
        <dbReference type="SAM" id="SignalP"/>
    </source>
</evidence>
<dbReference type="GO" id="GO:0051301">
    <property type="term" value="P:cell division"/>
    <property type="evidence" value="ECO:0007669"/>
    <property type="project" value="UniProtKB-KW"/>
</dbReference>
<keyword evidence="6" id="KW-0143">Chaperone</keyword>
<dbReference type="InterPro" id="IPR037041">
    <property type="entry name" value="Trigger_fac_C_sf"/>
</dbReference>
<organism evidence="13 14">
    <name type="scientific">Candidatus Dorea gallistercoris</name>
    <dbReference type="NCBI Taxonomy" id="2838542"/>
    <lineage>
        <taxon>Bacteria</taxon>
        <taxon>Bacillati</taxon>
        <taxon>Bacillota</taxon>
        <taxon>Clostridia</taxon>
        <taxon>Lachnospirales</taxon>
        <taxon>Lachnospiraceae</taxon>
        <taxon>Dorea</taxon>
    </lineage>
</organism>
<keyword evidence="11" id="KW-0732">Signal</keyword>
<evidence type="ECO:0000313" key="13">
    <source>
        <dbReference type="EMBL" id="HIW84056.1"/>
    </source>
</evidence>
<dbReference type="Pfam" id="PF00254">
    <property type="entry name" value="FKBP_C"/>
    <property type="match status" value="1"/>
</dbReference>
<evidence type="ECO:0000256" key="10">
    <source>
        <dbReference type="PROSITE-ProRule" id="PRU00277"/>
    </source>
</evidence>
<dbReference type="InterPro" id="IPR027304">
    <property type="entry name" value="Trigger_fact/SurA_dom_sf"/>
</dbReference>
<dbReference type="GO" id="GO:0015031">
    <property type="term" value="P:protein transport"/>
    <property type="evidence" value="ECO:0007669"/>
    <property type="project" value="InterPro"/>
</dbReference>
<dbReference type="Proteomes" id="UP000824263">
    <property type="component" value="Unassembled WGS sequence"/>
</dbReference>
<dbReference type="Gene3D" id="1.10.3120.10">
    <property type="entry name" value="Trigger factor, C-terminal domain"/>
    <property type="match status" value="1"/>
</dbReference>
<dbReference type="EC" id="5.2.1.8" evidence="10"/>
<evidence type="ECO:0000256" key="7">
    <source>
        <dbReference type="ARBA" id="ARBA00023235"/>
    </source>
</evidence>
<evidence type="ECO:0000256" key="1">
    <source>
        <dbReference type="ARBA" id="ARBA00000971"/>
    </source>
</evidence>
<proteinExistence type="inferred from homology"/>
<dbReference type="EMBL" id="DXGF01000131">
    <property type="protein sequence ID" value="HIW84056.1"/>
    <property type="molecule type" value="Genomic_DNA"/>
</dbReference>
<dbReference type="FunFam" id="3.10.50.40:FF:000001">
    <property type="entry name" value="Trigger factor"/>
    <property type="match status" value="1"/>
</dbReference>
<reference evidence="13" key="2">
    <citation type="submission" date="2021-04" db="EMBL/GenBank/DDBJ databases">
        <authorList>
            <person name="Gilroy R."/>
        </authorList>
    </citation>
    <scope>NUCLEOTIDE SEQUENCE</scope>
    <source>
        <strain evidence="13">ChiSxjej1B13-11762</strain>
    </source>
</reference>
<dbReference type="AlphaFoldDB" id="A0A9D1RCI5"/>
<accession>A0A9D1RCI5</accession>
<evidence type="ECO:0000256" key="3">
    <source>
        <dbReference type="ARBA" id="ARBA00005464"/>
    </source>
</evidence>